<accession>A0ABV3TUW5</accession>
<name>A0ABV3TUW5_9GAMM</name>
<evidence type="ECO:0000313" key="2">
    <source>
        <dbReference type="Proteomes" id="UP001557484"/>
    </source>
</evidence>
<dbReference type="RefSeq" id="WP_368375467.1">
    <property type="nucleotide sequence ID" value="NZ_JBFRYB010000001.1"/>
</dbReference>
<gene>
    <name evidence="1" type="ORF">AB4875_07665</name>
</gene>
<organism evidence="1 2">
    <name type="scientific">Zhongshania arctica</name>
    <dbReference type="NCBI Taxonomy" id="3238302"/>
    <lineage>
        <taxon>Bacteria</taxon>
        <taxon>Pseudomonadati</taxon>
        <taxon>Pseudomonadota</taxon>
        <taxon>Gammaproteobacteria</taxon>
        <taxon>Cellvibrionales</taxon>
        <taxon>Spongiibacteraceae</taxon>
        <taxon>Zhongshania</taxon>
    </lineage>
</organism>
<protein>
    <recommendedName>
        <fullName evidence="3">Chemotaxis phosphatase CheX-like domain-containing protein</fullName>
    </recommendedName>
</protein>
<keyword evidence="2" id="KW-1185">Reference proteome</keyword>
<dbReference type="Proteomes" id="UP001557484">
    <property type="component" value="Unassembled WGS sequence"/>
</dbReference>
<reference evidence="1 2" key="1">
    <citation type="journal article" date="2011" name="Int. J. Syst. Evol. Microbiol.">
        <title>Zhongshania antarctica gen. nov., sp. nov. and Zhongshania guokunii sp. nov., gammaproteobacteria respectively isolated from coastal attached (fast) ice and surface seawater of the Antarctic.</title>
        <authorList>
            <person name="Li H.J."/>
            <person name="Zhang X.Y."/>
            <person name="Chen C.X."/>
            <person name="Zhang Y.J."/>
            <person name="Gao Z.M."/>
            <person name="Yu Y."/>
            <person name="Chen X.L."/>
            <person name="Chen B."/>
            <person name="Zhang Y.Z."/>
        </authorList>
    </citation>
    <scope>NUCLEOTIDE SEQUENCE [LARGE SCALE GENOMIC DNA]</scope>
    <source>
        <strain evidence="1 2">R06B22</strain>
    </source>
</reference>
<evidence type="ECO:0000313" key="1">
    <source>
        <dbReference type="EMBL" id="MEX1665363.1"/>
    </source>
</evidence>
<proteinExistence type="predicted"/>
<comment type="caution">
    <text evidence="1">The sequence shown here is derived from an EMBL/GenBank/DDBJ whole genome shotgun (WGS) entry which is preliminary data.</text>
</comment>
<sequence length="155" mass="16528">MANRLIVPTSESVSDMLSMLYGNDVDTSEIPDKSIAGAFVASFVNDEGELVAVCASDPAFVAFSGAALSMMPVGGAEDMLDTGDFTQKAVDNFYEVINVCSRLLMSDSSTHLKLDKVYRPAEAAAIVEGFTARVTVGFKLKIPRYGVGKLLFSVI</sequence>
<evidence type="ECO:0008006" key="3">
    <source>
        <dbReference type="Google" id="ProtNLM"/>
    </source>
</evidence>
<dbReference type="EMBL" id="JBFRYB010000001">
    <property type="protein sequence ID" value="MEX1665363.1"/>
    <property type="molecule type" value="Genomic_DNA"/>
</dbReference>